<evidence type="ECO:0000256" key="1">
    <source>
        <dbReference type="ARBA" id="ARBA00008672"/>
    </source>
</evidence>
<dbReference type="Gene3D" id="2.20.25.30">
    <property type="match status" value="1"/>
</dbReference>
<gene>
    <name evidence="7" type="ORF">NCGR_LOCUS16706</name>
</gene>
<dbReference type="GO" id="GO:0005840">
    <property type="term" value="C:ribosome"/>
    <property type="evidence" value="ECO:0007669"/>
    <property type="project" value="UniProtKB-KW"/>
</dbReference>
<evidence type="ECO:0000256" key="4">
    <source>
        <dbReference type="ARBA" id="ARBA00022833"/>
    </source>
</evidence>
<dbReference type="Pfam" id="PF01780">
    <property type="entry name" value="Ribosomal_L37ae"/>
    <property type="match status" value="1"/>
</dbReference>
<evidence type="ECO:0000313" key="8">
    <source>
        <dbReference type="Proteomes" id="UP000604825"/>
    </source>
</evidence>
<protein>
    <submittedName>
        <fullName evidence="7">Uncharacterized protein</fullName>
    </submittedName>
</protein>
<evidence type="ECO:0000256" key="2">
    <source>
        <dbReference type="ARBA" id="ARBA00022723"/>
    </source>
</evidence>
<dbReference type="SUPFAM" id="SSF57829">
    <property type="entry name" value="Zn-binding ribosomal proteins"/>
    <property type="match status" value="1"/>
</dbReference>
<name>A0A811NID4_9POAL</name>
<comment type="similarity">
    <text evidence="1">Belongs to the eukaryotic ribosomal protein eL43 family.</text>
</comment>
<dbReference type="PANTHER" id="PTHR48149:SF1">
    <property type="entry name" value="LARGE RIBOSOMAL SUBUNIT PROTEIN EL43Y"/>
    <property type="match status" value="1"/>
</dbReference>
<sequence>MEVSQNSKYFCEFCGKFAVKRKAVEIWGYKTAGRSRLVVLTPRTLLMQSLSGAQSVA</sequence>
<dbReference type="Proteomes" id="UP000604825">
    <property type="component" value="Unassembled WGS sequence"/>
</dbReference>
<reference evidence="7" key="1">
    <citation type="submission" date="2020-10" db="EMBL/GenBank/DDBJ databases">
        <authorList>
            <person name="Han B."/>
            <person name="Lu T."/>
            <person name="Zhao Q."/>
            <person name="Huang X."/>
            <person name="Zhao Y."/>
        </authorList>
    </citation>
    <scope>NUCLEOTIDE SEQUENCE</scope>
</reference>
<dbReference type="GO" id="GO:0008270">
    <property type="term" value="F:zinc ion binding"/>
    <property type="evidence" value="ECO:0007669"/>
    <property type="project" value="UniProtKB-KW"/>
</dbReference>
<dbReference type="GO" id="GO:1990904">
    <property type="term" value="C:ribonucleoprotein complex"/>
    <property type="evidence" value="ECO:0007669"/>
    <property type="project" value="UniProtKB-KW"/>
</dbReference>
<organism evidence="7 8">
    <name type="scientific">Miscanthus lutarioriparius</name>
    <dbReference type="NCBI Taxonomy" id="422564"/>
    <lineage>
        <taxon>Eukaryota</taxon>
        <taxon>Viridiplantae</taxon>
        <taxon>Streptophyta</taxon>
        <taxon>Embryophyta</taxon>
        <taxon>Tracheophyta</taxon>
        <taxon>Spermatophyta</taxon>
        <taxon>Magnoliopsida</taxon>
        <taxon>Liliopsida</taxon>
        <taxon>Poales</taxon>
        <taxon>Poaceae</taxon>
        <taxon>PACMAD clade</taxon>
        <taxon>Panicoideae</taxon>
        <taxon>Andropogonodae</taxon>
        <taxon>Andropogoneae</taxon>
        <taxon>Saccharinae</taxon>
        <taxon>Miscanthus</taxon>
    </lineage>
</organism>
<accession>A0A811NID4</accession>
<keyword evidence="6" id="KW-0687">Ribonucleoprotein</keyword>
<evidence type="ECO:0000256" key="5">
    <source>
        <dbReference type="ARBA" id="ARBA00022980"/>
    </source>
</evidence>
<dbReference type="InterPro" id="IPR011331">
    <property type="entry name" value="Ribosomal_eL37/eL43"/>
</dbReference>
<keyword evidence="5" id="KW-0689">Ribosomal protein</keyword>
<dbReference type="OrthoDB" id="2185952at2759"/>
<dbReference type="EMBL" id="CAJGYO010000004">
    <property type="protein sequence ID" value="CAD6224410.1"/>
    <property type="molecule type" value="Genomic_DNA"/>
</dbReference>
<dbReference type="GO" id="GO:0006412">
    <property type="term" value="P:translation"/>
    <property type="evidence" value="ECO:0007669"/>
    <property type="project" value="InterPro"/>
</dbReference>
<dbReference type="InterPro" id="IPR011332">
    <property type="entry name" value="Ribosomal_zn-bd"/>
</dbReference>
<evidence type="ECO:0000256" key="3">
    <source>
        <dbReference type="ARBA" id="ARBA00022771"/>
    </source>
</evidence>
<keyword evidence="8" id="KW-1185">Reference proteome</keyword>
<dbReference type="GO" id="GO:0003735">
    <property type="term" value="F:structural constituent of ribosome"/>
    <property type="evidence" value="ECO:0007669"/>
    <property type="project" value="InterPro"/>
</dbReference>
<dbReference type="AlphaFoldDB" id="A0A811NID4"/>
<evidence type="ECO:0000313" key="7">
    <source>
        <dbReference type="EMBL" id="CAD6224410.1"/>
    </source>
</evidence>
<keyword evidence="2" id="KW-0479">Metal-binding</keyword>
<keyword evidence="4" id="KW-0862">Zinc</keyword>
<keyword evidence="3" id="KW-0863">Zinc-finger</keyword>
<evidence type="ECO:0000256" key="6">
    <source>
        <dbReference type="ARBA" id="ARBA00023274"/>
    </source>
</evidence>
<dbReference type="InterPro" id="IPR002674">
    <property type="entry name" value="Ribosomal_eL43"/>
</dbReference>
<comment type="caution">
    <text evidence="7">The sequence shown here is derived from an EMBL/GenBank/DDBJ whole genome shotgun (WGS) entry which is preliminary data.</text>
</comment>
<proteinExistence type="inferred from homology"/>
<dbReference type="PANTHER" id="PTHR48149">
    <property type="entry name" value="60S RIBOSOMAL PROTEIN L37A-2"/>
    <property type="match status" value="1"/>
</dbReference>